<dbReference type="AlphaFoldDB" id="A0A6B1J2R8"/>
<proteinExistence type="predicted"/>
<keyword evidence="1" id="KW-1133">Transmembrane helix</keyword>
<name>A0A6B1J2R8_9EURY</name>
<sequence length="124" mass="14315">MKKIVYILGIIIVLGFCYFYVNLIFFDSWTRYSAEKEINNYISNHDTKKLKEISANNKTYQLLKHTKHVTIKGDTDNQGGGHIGYFTSTINGKEGALFVHLNFGLFPEIPKVTKLEVFDKNIYE</sequence>
<keyword evidence="1" id="KW-0472">Membrane</keyword>
<reference evidence="2 3" key="1">
    <citation type="submission" date="2019-11" db="EMBL/GenBank/DDBJ databases">
        <title>Genome sequences of 17 halophilic strains isolated from different environments.</title>
        <authorList>
            <person name="Furrow R.E."/>
        </authorList>
    </citation>
    <scope>NUCLEOTIDE SEQUENCE [LARGE SCALE GENOMIC DNA]</scope>
    <source>
        <strain evidence="2 3">22502_06_Cabo</strain>
    </source>
</reference>
<dbReference type="EMBL" id="WMFC01000038">
    <property type="protein sequence ID" value="MYL69166.1"/>
    <property type="molecule type" value="Genomic_DNA"/>
</dbReference>
<evidence type="ECO:0000313" key="2">
    <source>
        <dbReference type="EMBL" id="MYL69166.1"/>
    </source>
</evidence>
<dbReference type="Proteomes" id="UP000452321">
    <property type="component" value="Unassembled WGS sequence"/>
</dbReference>
<keyword evidence="1" id="KW-0812">Transmembrane</keyword>
<organism evidence="2 3">
    <name type="scientific">Halorubrum distributum</name>
    <dbReference type="NCBI Taxonomy" id="29283"/>
    <lineage>
        <taxon>Archaea</taxon>
        <taxon>Methanobacteriati</taxon>
        <taxon>Methanobacteriota</taxon>
        <taxon>Stenosarchaea group</taxon>
        <taxon>Halobacteria</taxon>
        <taxon>Halobacteriales</taxon>
        <taxon>Haloferacaceae</taxon>
        <taxon>Halorubrum</taxon>
        <taxon>Halorubrum distributum group</taxon>
    </lineage>
</organism>
<feature type="transmembrane region" description="Helical" evidence="1">
    <location>
        <begin position="6"/>
        <end position="26"/>
    </location>
</feature>
<evidence type="ECO:0000313" key="3">
    <source>
        <dbReference type="Proteomes" id="UP000452321"/>
    </source>
</evidence>
<accession>A0A6B1J2R8</accession>
<gene>
    <name evidence="2" type="ORF">GLW30_15700</name>
</gene>
<protein>
    <submittedName>
        <fullName evidence="2">Uncharacterized protein</fullName>
    </submittedName>
</protein>
<comment type="caution">
    <text evidence="2">The sequence shown here is derived from an EMBL/GenBank/DDBJ whole genome shotgun (WGS) entry which is preliminary data.</text>
</comment>
<evidence type="ECO:0000256" key="1">
    <source>
        <dbReference type="SAM" id="Phobius"/>
    </source>
</evidence>